<feature type="region of interest" description="Disordered" evidence="1">
    <location>
        <begin position="17"/>
        <end position="63"/>
    </location>
</feature>
<accession>A0AAV4ATJ5</accession>
<protein>
    <submittedName>
        <fullName evidence="2">Uncharacterized protein</fullName>
    </submittedName>
</protein>
<evidence type="ECO:0000313" key="2">
    <source>
        <dbReference type="EMBL" id="GFO09883.1"/>
    </source>
</evidence>
<gene>
    <name evidence="2" type="ORF">PoB_003638800</name>
</gene>
<evidence type="ECO:0000313" key="3">
    <source>
        <dbReference type="Proteomes" id="UP000735302"/>
    </source>
</evidence>
<keyword evidence="3" id="KW-1185">Reference proteome</keyword>
<proteinExistence type="predicted"/>
<name>A0AAV4ATJ5_9GAST</name>
<comment type="caution">
    <text evidence="2">The sequence shown here is derived from an EMBL/GenBank/DDBJ whole genome shotgun (WGS) entry which is preliminary data.</text>
</comment>
<reference evidence="2 3" key="1">
    <citation type="journal article" date="2021" name="Elife">
        <title>Chloroplast acquisition without the gene transfer in kleptoplastic sea slugs, Plakobranchus ocellatus.</title>
        <authorList>
            <person name="Maeda T."/>
            <person name="Takahashi S."/>
            <person name="Yoshida T."/>
            <person name="Shimamura S."/>
            <person name="Takaki Y."/>
            <person name="Nagai Y."/>
            <person name="Toyoda A."/>
            <person name="Suzuki Y."/>
            <person name="Arimoto A."/>
            <person name="Ishii H."/>
            <person name="Satoh N."/>
            <person name="Nishiyama T."/>
            <person name="Hasebe M."/>
            <person name="Maruyama T."/>
            <person name="Minagawa J."/>
            <person name="Obokata J."/>
            <person name="Shigenobu S."/>
        </authorList>
    </citation>
    <scope>NUCLEOTIDE SEQUENCE [LARGE SCALE GENOMIC DNA]</scope>
</reference>
<organism evidence="2 3">
    <name type="scientific">Plakobranchus ocellatus</name>
    <dbReference type="NCBI Taxonomy" id="259542"/>
    <lineage>
        <taxon>Eukaryota</taxon>
        <taxon>Metazoa</taxon>
        <taxon>Spiralia</taxon>
        <taxon>Lophotrochozoa</taxon>
        <taxon>Mollusca</taxon>
        <taxon>Gastropoda</taxon>
        <taxon>Heterobranchia</taxon>
        <taxon>Euthyneura</taxon>
        <taxon>Panpulmonata</taxon>
        <taxon>Sacoglossa</taxon>
        <taxon>Placobranchoidea</taxon>
        <taxon>Plakobranchidae</taxon>
        <taxon>Plakobranchus</taxon>
    </lineage>
</organism>
<dbReference type="Proteomes" id="UP000735302">
    <property type="component" value="Unassembled WGS sequence"/>
</dbReference>
<sequence>MNFLIINISVTALTGYRSSPPITPPTTSRKVITSGRFPRTRTMRRESESWSGGQAPTNLVGHCPPCPLRRAAVDKRDQIDQALVSGPLTLSQGKIKYVLATLPGTSLPRDLNPRRDTL</sequence>
<evidence type="ECO:0000256" key="1">
    <source>
        <dbReference type="SAM" id="MobiDB-lite"/>
    </source>
</evidence>
<dbReference type="EMBL" id="BLXT01004129">
    <property type="protein sequence ID" value="GFO09883.1"/>
    <property type="molecule type" value="Genomic_DNA"/>
</dbReference>
<dbReference type="AlphaFoldDB" id="A0AAV4ATJ5"/>